<organism evidence="1 2">
    <name type="scientific">Funneliformis geosporum</name>
    <dbReference type="NCBI Taxonomy" id="1117311"/>
    <lineage>
        <taxon>Eukaryota</taxon>
        <taxon>Fungi</taxon>
        <taxon>Fungi incertae sedis</taxon>
        <taxon>Mucoromycota</taxon>
        <taxon>Glomeromycotina</taxon>
        <taxon>Glomeromycetes</taxon>
        <taxon>Glomerales</taxon>
        <taxon>Glomeraceae</taxon>
        <taxon>Funneliformis</taxon>
    </lineage>
</organism>
<dbReference type="AlphaFoldDB" id="A0A9W4T4N1"/>
<name>A0A9W4T4N1_9GLOM</name>
<evidence type="ECO:0000313" key="1">
    <source>
        <dbReference type="EMBL" id="CAI2191916.1"/>
    </source>
</evidence>
<keyword evidence="2" id="KW-1185">Reference proteome</keyword>
<comment type="caution">
    <text evidence="1">The sequence shown here is derived from an EMBL/GenBank/DDBJ whole genome shotgun (WGS) entry which is preliminary data.</text>
</comment>
<dbReference type="OrthoDB" id="2314945at2759"/>
<gene>
    <name evidence="1" type="ORF">FWILDA_LOCUS15312</name>
</gene>
<evidence type="ECO:0000313" key="2">
    <source>
        <dbReference type="Proteomes" id="UP001153678"/>
    </source>
</evidence>
<reference evidence="1" key="1">
    <citation type="submission" date="2022-08" db="EMBL/GenBank/DDBJ databases">
        <authorList>
            <person name="Kallberg Y."/>
            <person name="Tangrot J."/>
            <person name="Rosling A."/>
        </authorList>
    </citation>
    <scope>NUCLEOTIDE SEQUENCE</scope>
    <source>
        <strain evidence="1">Wild A</strain>
    </source>
</reference>
<proteinExistence type="predicted"/>
<accession>A0A9W4T4N1</accession>
<protein>
    <submittedName>
        <fullName evidence="1">19398_t:CDS:1</fullName>
    </submittedName>
</protein>
<dbReference type="EMBL" id="CAMKVN010007848">
    <property type="protein sequence ID" value="CAI2191916.1"/>
    <property type="molecule type" value="Genomic_DNA"/>
</dbReference>
<sequence length="498" mass="57913">MSSESTLAEVVEKQGKKILEQGKEILELKEQLVALQELQESVYGRINYLQKAFKLGLIKEGTTVKYNTVVVKVTVKGERAFLYYNNKFFDSFYKFLSSVHGPGQYKKLIIDGVSYKTFLECLKASNDKESNMSLETSSPDNSTGNVIDPLLTEITTYFVERGFQSSLVSSFLKRRSRLEFMTNEEIMFDFLEEREQMDPIIFIGIEGSEGVESGKDKELLVKWGLTEESARNLRHIVRNDTIWSQQVLKHWLLKWIHNLWNSLSFDNIFNNEEKFPRNQWNSYERKGGPQMFASSYEYIINIGKDTLLINNTKVANQANTNYQAFFHATDYQSAQSISKNGINPYLGRPCLDFGRSPSFYLNPSLENAIDFIRNRVGFYAIIIYWVDTERVKSMAYRDLVPNEELWKEVVVASRCRQRSVIESDKFVYGYQMSNPRQILLAWQAYGGEDVENSWRNHIQEARWFNPVRHLQLAVKTEDAAELINSYRVGIIYFHTKDE</sequence>
<dbReference type="Proteomes" id="UP001153678">
    <property type="component" value="Unassembled WGS sequence"/>
</dbReference>